<keyword evidence="5 6" id="KW-0472">Membrane</keyword>
<keyword evidence="4 6" id="KW-1133">Transmembrane helix</keyword>
<dbReference type="Proteomes" id="UP000190961">
    <property type="component" value="Unassembled WGS sequence"/>
</dbReference>
<protein>
    <submittedName>
        <fullName evidence="8">EamA-like transporter family protein</fullName>
    </submittedName>
</protein>
<feature type="transmembrane region" description="Helical" evidence="6">
    <location>
        <begin position="179"/>
        <end position="199"/>
    </location>
</feature>
<reference evidence="8 9" key="1">
    <citation type="submission" date="2017-02" db="EMBL/GenBank/DDBJ databases">
        <authorList>
            <person name="Peterson S.W."/>
        </authorList>
    </citation>
    <scope>NUCLEOTIDE SEQUENCE [LARGE SCALE GENOMIC DNA]</scope>
    <source>
        <strain evidence="8 9">DSM 25262</strain>
    </source>
</reference>
<dbReference type="RefSeq" id="WP_079687458.1">
    <property type="nucleotide sequence ID" value="NZ_FUZU01000002.1"/>
</dbReference>
<evidence type="ECO:0000313" key="8">
    <source>
        <dbReference type="EMBL" id="SKC73270.1"/>
    </source>
</evidence>
<dbReference type="SUPFAM" id="SSF103481">
    <property type="entry name" value="Multidrug resistance efflux transporter EmrE"/>
    <property type="match status" value="2"/>
</dbReference>
<evidence type="ECO:0000256" key="6">
    <source>
        <dbReference type="SAM" id="Phobius"/>
    </source>
</evidence>
<evidence type="ECO:0000256" key="4">
    <source>
        <dbReference type="ARBA" id="ARBA00022989"/>
    </source>
</evidence>
<feature type="domain" description="EamA" evidence="7">
    <location>
        <begin position="155"/>
        <end position="291"/>
    </location>
</feature>
<evidence type="ECO:0000259" key="7">
    <source>
        <dbReference type="Pfam" id="PF00892"/>
    </source>
</evidence>
<evidence type="ECO:0000256" key="5">
    <source>
        <dbReference type="ARBA" id="ARBA00023136"/>
    </source>
</evidence>
<feature type="transmembrane region" description="Helical" evidence="6">
    <location>
        <begin position="147"/>
        <end position="167"/>
    </location>
</feature>
<feature type="transmembrane region" description="Helical" evidence="6">
    <location>
        <begin position="95"/>
        <end position="117"/>
    </location>
</feature>
<proteinExistence type="inferred from homology"/>
<dbReference type="Pfam" id="PF00892">
    <property type="entry name" value="EamA"/>
    <property type="match status" value="2"/>
</dbReference>
<dbReference type="InterPro" id="IPR050638">
    <property type="entry name" value="AA-Vitamin_Transporters"/>
</dbReference>
<gene>
    <name evidence="8" type="ORF">SAMN05660236_2887</name>
</gene>
<dbReference type="GO" id="GO:0016020">
    <property type="term" value="C:membrane"/>
    <property type="evidence" value="ECO:0007669"/>
    <property type="project" value="UniProtKB-SubCell"/>
</dbReference>
<dbReference type="InterPro" id="IPR037185">
    <property type="entry name" value="EmrE-like"/>
</dbReference>
<dbReference type="STRING" id="688867.SAMN05660236_2887"/>
<dbReference type="AlphaFoldDB" id="A0A1T5LBC4"/>
<dbReference type="PANTHER" id="PTHR32322">
    <property type="entry name" value="INNER MEMBRANE TRANSPORTER"/>
    <property type="match status" value="1"/>
</dbReference>
<comment type="similarity">
    <text evidence="2">Belongs to the EamA transporter family.</text>
</comment>
<comment type="subcellular location">
    <subcellularLocation>
        <location evidence="1">Membrane</location>
        <topology evidence="1">Multi-pass membrane protein</topology>
    </subcellularLocation>
</comment>
<feature type="transmembrane region" description="Helical" evidence="6">
    <location>
        <begin position="124"/>
        <end position="141"/>
    </location>
</feature>
<evidence type="ECO:0000256" key="3">
    <source>
        <dbReference type="ARBA" id="ARBA00022692"/>
    </source>
</evidence>
<dbReference type="InterPro" id="IPR000620">
    <property type="entry name" value="EamA_dom"/>
</dbReference>
<feature type="transmembrane region" description="Helical" evidence="6">
    <location>
        <begin position="273"/>
        <end position="290"/>
    </location>
</feature>
<feature type="transmembrane region" description="Helical" evidence="6">
    <location>
        <begin position="12"/>
        <end position="28"/>
    </location>
</feature>
<dbReference type="OrthoDB" id="1117213at2"/>
<feature type="transmembrane region" description="Helical" evidence="6">
    <location>
        <begin position="246"/>
        <end position="267"/>
    </location>
</feature>
<evidence type="ECO:0000256" key="1">
    <source>
        <dbReference type="ARBA" id="ARBA00004141"/>
    </source>
</evidence>
<feature type="domain" description="EamA" evidence="7">
    <location>
        <begin position="10"/>
        <end position="140"/>
    </location>
</feature>
<feature type="transmembrane region" description="Helical" evidence="6">
    <location>
        <begin position="69"/>
        <end position="89"/>
    </location>
</feature>
<evidence type="ECO:0000313" key="9">
    <source>
        <dbReference type="Proteomes" id="UP000190961"/>
    </source>
</evidence>
<feature type="transmembrane region" description="Helical" evidence="6">
    <location>
        <begin position="219"/>
        <end position="239"/>
    </location>
</feature>
<sequence>MSDSTNRSTSIILFVCLTLIWGTSFILIKQGLKVFSPDEVGALRVAAASLFLFPLAITRLKELQTHHYAKLFGSGMLGIFIPAFLFATAQTRMESSVAGIMNTLTPIFTMIIGAVVFKLRFKTMAIVGIMLGFAGGVILSISRSDGAVAGFNVFALLIVLACFCYGSNLNLIKFKIPDLGSLTITSVSLLLIGPLAILYLFGFSDFTHKLTTQPDAWKAFGFIVLLGFMSTAVATILFNRLVKMSTALFASSVTYALPIVAVMWGLLDGERLGIGHFIGMAAIIGGVYLANRK</sequence>
<keyword evidence="9" id="KW-1185">Reference proteome</keyword>
<keyword evidence="3 6" id="KW-0812">Transmembrane</keyword>
<evidence type="ECO:0000256" key="2">
    <source>
        <dbReference type="ARBA" id="ARBA00007362"/>
    </source>
</evidence>
<feature type="transmembrane region" description="Helical" evidence="6">
    <location>
        <begin position="40"/>
        <end position="57"/>
    </location>
</feature>
<organism evidence="8 9">
    <name type="scientific">Ohtaekwangia koreensis</name>
    <dbReference type="NCBI Taxonomy" id="688867"/>
    <lineage>
        <taxon>Bacteria</taxon>
        <taxon>Pseudomonadati</taxon>
        <taxon>Bacteroidota</taxon>
        <taxon>Cytophagia</taxon>
        <taxon>Cytophagales</taxon>
        <taxon>Fulvivirgaceae</taxon>
        <taxon>Ohtaekwangia</taxon>
    </lineage>
</organism>
<dbReference type="EMBL" id="FUZU01000002">
    <property type="protein sequence ID" value="SKC73270.1"/>
    <property type="molecule type" value="Genomic_DNA"/>
</dbReference>
<dbReference type="PANTHER" id="PTHR32322:SF2">
    <property type="entry name" value="EAMA DOMAIN-CONTAINING PROTEIN"/>
    <property type="match status" value="1"/>
</dbReference>
<accession>A0A1T5LBC4</accession>
<name>A0A1T5LBC4_9BACT</name>